<evidence type="ECO:0000313" key="3">
    <source>
        <dbReference type="Proteomes" id="UP000306113"/>
    </source>
</evidence>
<sequence length="83" mass="8818">MKKSAILILFLSASAAFAGTKPNFLSVNYNADGFSGKAGSDWTDADLKSNAFGALCPNGQKVKDLKITRDDKGVAKFTGRCKK</sequence>
<gene>
    <name evidence="2" type="ORF">E7681_06365</name>
</gene>
<feature type="signal peptide" evidence="1">
    <location>
        <begin position="1"/>
        <end position="18"/>
    </location>
</feature>
<keyword evidence="1" id="KW-0732">Signal</keyword>
<proteinExistence type="predicted"/>
<comment type="caution">
    <text evidence="2">The sequence shown here is derived from an EMBL/GenBank/DDBJ whole genome shotgun (WGS) entry which is preliminary data.</text>
</comment>
<name>A0A4S3MBN1_9RHOB</name>
<accession>A0A4S3MBN1</accession>
<dbReference type="EMBL" id="SSMD01000002">
    <property type="protein sequence ID" value="THD76063.1"/>
    <property type="molecule type" value="Genomic_DNA"/>
</dbReference>
<evidence type="ECO:0000256" key="1">
    <source>
        <dbReference type="SAM" id="SignalP"/>
    </source>
</evidence>
<protein>
    <submittedName>
        <fullName evidence="2">Uncharacterized protein</fullName>
    </submittedName>
</protein>
<dbReference type="Proteomes" id="UP000306113">
    <property type="component" value="Unassembled WGS sequence"/>
</dbReference>
<organism evidence="2 3">
    <name type="scientific">Thalassobius vesicularis</name>
    <dbReference type="NCBI Taxonomy" id="1294297"/>
    <lineage>
        <taxon>Bacteria</taxon>
        <taxon>Pseudomonadati</taxon>
        <taxon>Pseudomonadota</taxon>
        <taxon>Alphaproteobacteria</taxon>
        <taxon>Rhodobacterales</taxon>
        <taxon>Roseobacteraceae</taxon>
        <taxon>Thalassovita</taxon>
    </lineage>
</organism>
<feature type="chain" id="PRO_5020841870" evidence="1">
    <location>
        <begin position="19"/>
        <end position="83"/>
    </location>
</feature>
<dbReference type="OrthoDB" id="7876757at2"/>
<keyword evidence="3" id="KW-1185">Reference proteome</keyword>
<evidence type="ECO:0000313" key="2">
    <source>
        <dbReference type="EMBL" id="THD76063.1"/>
    </source>
</evidence>
<dbReference type="AlphaFoldDB" id="A0A4S3MBN1"/>
<reference evidence="2 3" key="1">
    <citation type="submission" date="2019-04" db="EMBL/GenBank/DDBJ databases">
        <title>Draft genome sequence of Youngimonas vesicularis.</title>
        <authorList>
            <person name="Hameed A."/>
        </authorList>
    </citation>
    <scope>NUCLEOTIDE SEQUENCE [LARGE SCALE GENOMIC DNA]</scope>
    <source>
        <strain evidence="2 3">CC-AMW-E</strain>
    </source>
</reference>